<gene>
    <name evidence="1" type="ORF">DFR67_11927</name>
</gene>
<reference evidence="1 2" key="1">
    <citation type="submission" date="2018-06" db="EMBL/GenBank/DDBJ databases">
        <title>Genomic Encyclopedia of Type Strains, Phase IV (KMG-IV): sequencing the most valuable type-strain genomes for metagenomic binning, comparative biology and taxonomic classification.</title>
        <authorList>
            <person name="Goeker M."/>
        </authorList>
    </citation>
    <scope>NUCLEOTIDE SEQUENCE [LARGE SCALE GENOMIC DNA]</scope>
    <source>
        <strain evidence="1 2">DSM 45521</strain>
    </source>
</reference>
<keyword evidence="2" id="KW-1185">Reference proteome</keyword>
<dbReference type="OrthoDB" id="9870014at2"/>
<dbReference type="Proteomes" id="UP000247591">
    <property type="component" value="Unassembled WGS sequence"/>
</dbReference>
<protein>
    <submittedName>
        <fullName evidence="1">Uncharacterized protein</fullName>
    </submittedName>
</protein>
<dbReference type="AlphaFoldDB" id="A0A318RC61"/>
<evidence type="ECO:0000313" key="1">
    <source>
        <dbReference type="EMBL" id="PYE12922.1"/>
    </source>
</evidence>
<evidence type="ECO:0000313" key="2">
    <source>
        <dbReference type="Proteomes" id="UP000247591"/>
    </source>
</evidence>
<dbReference type="EMBL" id="QJSP01000019">
    <property type="protein sequence ID" value="PYE12922.1"/>
    <property type="molecule type" value="Genomic_DNA"/>
</dbReference>
<proteinExistence type="predicted"/>
<dbReference type="RefSeq" id="WP_110472171.1">
    <property type="nucleotide sequence ID" value="NZ_QJSP01000019.1"/>
</dbReference>
<accession>A0A318RC61</accession>
<sequence>MFVSRTAATTARTSPSGCVVGGWLLALAAVGGFAFAAGDNMHSSTENPVPTPVVATTPAPTNSQISGSAVTVYLPTRAGALSDGRVTAAVNAPVHVQPHPTDIACRLTERAGLTVSRVHAPDRAVRSSNSRGPASMARVSATACRLATANANATKPAIKAASAISGR</sequence>
<comment type="caution">
    <text evidence="1">The sequence shown here is derived from an EMBL/GenBank/DDBJ whole genome shotgun (WGS) entry which is preliminary data.</text>
</comment>
<organism evidence="1 2">
    <name type="scientific">Williamsia limnetica</name>
    <dbReference type="NCBI Taxonomy" id="882452"/>
    <lineage>
        <taxon>Bacteria</taxon>
        <taxon>Bacillati</taxon>
        <taxon>Actinomycetota</taxon>
        <taxon>Actinomycetes</taxon>
        <taxon>Mycobacteriales</taxon>
        <taxon>Nocardiaceae</taxon>
        <taxon>Williamsia</taxon>
    </lineage>
</organism>
<name>A0A318RC61_WILLI</name>